<dbReference type="Proteomes" id="UP000671913">
    <property type="component" value="Chromosome"/>
</dbReference>
<evidence type="ECO:0000313" key="6">
    <source>
        <dbReference type="EMBL" id="QSZ27168.1"/>
    </source>
</evidence>
<proteinExistence type="inferred from homology"/>
<protein>
    <recommendedName>
        <fullName evidence="4 5">Large ribosomal subunit protein uL10</fullName>
    </recommendedName>
</protein>
<dbReference type="PANTHER" id="PTHR11560">
    <property type="entry name" value="39S RIBOSOMAL PROTEIN L10, MITOCHONDRIAL"/>
    <property type="match status" value="1"/>
</dbReference>
<reference evidence="6" key="1">
    <citation type="submission" date="2020-08" db="EMBL/GenBank/DDBJ databases">
        <title>Genomic insights into the carbon and energy metabolism of the first obligate autotrophic acetogenic bacterium Aceticella autotrophica gen. nov., sp. nov.</title>
        <authorList>
            <person name="Toshchakov S.V."/>
            <person name="Elcheninov A.G."/>
            <person name="Kublanov I.V."/>
            <person name="Frolov E.N."/>
            <person name="Lebedinsky A.V."/>
        </authorList>
    </citation>
    <scope>NUCLEOTIDE SEQUENCE</scope>
    <source>
        <strain evidence="6">3443-3Ac</strain>
    </source>
</reference>
<evidence type="ECO:0000256" key="5">
    <source>
        <dbReference type="HAMAP-Rule" id="MF_00362"/>
    </source>
</evidence>
<dbReference type="InterPro" id="IPR002363">
    <property type="entry name" value="Ribosomal_uL10_CS_bac"/>
</dbReference>
<dbReference type="Pfam" id="PF00466">
    <property type="entry name" value="Ribosomal_L10"/>
    <property type="match status" value="1"/>
</dbReference>
<evidence type="ECO:0000256" key="3">
    <source>
        <dbReference type="ARBA" id="ARBA00023274"/>
    </source>
</evidence>
<dbReference type="InterPro" id="IPR022973">
    <property type="entry name" value="Ribosomal_uL10_bac"/>
</dbReference>
<sequence length="176" mass="19399">MGAAKEAKEKVVKEFKEKLSKSQSVIFTNYSGLTVENDMNLRRKFKESNAEYKVYKNTLMALAVKELGYDEAIKYLEGPTSVAFGYGDPVTPAKIIVEFSKDNKGIEFKAGIVDGKVIGPEEVKKLSELPSREELVAKALGSMKAPINNFVFVLSGMLRGLVVALNAVKEKKENEA</sequence>
<comment type="similarity">
    <text evidence="1 5">Belongs to the universal ribosomal protein uL10 family.</text>
</comment>
<accession>A0A975AVF3</accession>
<evidence type="ECO:0000256" key="4">
    <source>
        <dbReference type="ARBA" id="ARBA00035202"/>
    </source>
</evidence>
<comment type="function">
    <text evidence="5">Forms part of the ribosomal stalk, playing a central role in the interaction of the ribosome with GTP-bound translation factors.</text>
</comment>
<keyword evidence="5" id="KW-0699">rRNA-binding</keyword>
<keyword evidence="5" id="KW-0694">RNA-binding</keyword>
<dbReference type="InterPro" id="IPR047865">
    <property type="entry name" value="Ribosomal_uL10_bac_type"/>
</dbReference>
<evidence type="ECO:0000313" key="7">
    <source>
        <dbReference type="Proteomes" id="UP000671913"/>
    </source>
</evidence>
<gene>
    <name evidence="5" type="primary">rplJ</name>
    <name evidence="6" type="ORF">ACETAC_10020</name>
</gene>
<evidence type="ECO:0000256" key="1">
    <source>
        <dbReference type="ARBA" id="ARBA00008889"/>
    </source>
</evidence>
<dbReference type="Gene3D" id="6.10.250.290">
    <property type="match status" value="1"/>
</dbReference>
<keyword evidence="7" id="KW-1185">Reference proteome</keyword>
<dbReference type="GO" id="GO:0015934">
    <property type="term" value="C:large ribosomal subunit"/>
    <property type="evidence" value="ECO:0007669"/>
    <property type="project" value="InterPro"/>
</dbReference>
<dbReference type="PROSITE" id="PS01109">
    <property type="entry name" value="RIBOSOMAL_L10"/>
    <property type="match status" value="1"/>
</dbReference>
<dbReference type="Gene3D" id="3.30.70.1730">
    <property type="match status" value="1"/>
</dbReference>
<comment type="subunit">
    <text evidence="5">Part of the ribosomal stalk of the 50S ribosomal subunit. The N-terminus interacts with L11 and the large rRNA to form the base of the stalk. The C-terminus forms an elongated spine to which L12 dimers bind in a sequential fashion forming a multimeric L10(L12)X complex.</text>
</comment>
<dbReference type="InterPro" id="IPR001790">
    <property type="entry name" value="Ribosomal_uL10"/>
</dbReference>
<dbReference type="HAMAP" id="MF_00362">
    <property type="entry name" value="Ribosomal_uL10"/>
    <property type="match status" value="1"/>
</dbReference>
<keyword evidence="2 5" id="KW-0689">Ribosomal protein</keyword>
<dbReference type="AlphaFoldDB" id="A0A975AVF3"/>
<dbReference type="KEGG" id="aaut:ACETAC_10020"/>
<dbReference type="NCBIfam" id="NF000955">
    <property type="entry name" value="PRK00099.1-1"/>
    <property type="match status" value="1"/>
</dbReference>
<dbReference type="SUPFAM" id="SSF160369">
    <property type="entry name" value="Ribosomal protein L10-like"/>
    <property type="match status" value="1"/>
</dbReference>
<dbReference type="GO" id="GO:0006412">
    <property type="term" value="P:translation"/>
    <property type="evidence" value="ECO:0007669"/>
    <property type="project" value="UniProtKB-UniRule"/>
</dbReference>
<dbReference type="CDD" id="cd05797">
    <property type="entry name" value="Ribosomal_L10"/>
    <property type="match status" value="1"/>
</dbReference>
<dbReference type="GO" id="GO:0003735">
    <property type="term" value="F:structural constituent of ribosome"/>
    <property type="evidence" value="ECO:0007669"/>
    <property type="project" value="InterPro"/>
</dbReference>
<dbReference type="InterPro" id="IPR043141">
    <property type="entry name" value="Ribosomal_uL10-like_sf"/>
</dbReference>
<dbReference type="RefSeq" id="WP_284679858.1">
    <property type="nucleotide sequence ID" value="NZ_CP060096.1"/>
</dbReference>
<evidence type="ECO:0000256" key="2">
    <source>
        <dbReference type="ARBA" id="ARBA00022980"/>
    </source>
</evidence>
<keyword evidence="3 5" id="KW-0687">Ribonucleoprotein</keyword>
<organism evidence="6 7">
    <name type="scientific">Aceticella autotrophica</name>
    <dbReference type="NCBI Taxonomy" id="2755338"/>
    <lineage>
        <taxon>Bacteria</taxon>
        <taxon>Bacillati</taxon>
        <taxon>Bacillota</taxon>
        <taxon>Clostridia</taxon>
        <taxon>Thermoanaerobacterales</taxon>
        <taxon>Thermoanaerobacteraceae</taxon>
        <taxon>Aceticella</taxon>
    </lineage>
</organism>
<name>A0A975AVF3_9THEO</name>
<dbReference type="GO" id="GO:0070180">
    <property type="term" value="F:large ribosomal subunit rRNA binding"/>
    <property type="evidence" value="ECO:0007669"/>
    <property type="project" value="UniProtKB-UniRule"/>
</dbReference>
<dbReference type="EMBL" id="CP060096">
    <property type="protein sequence ID" value="QSZ27168.1"/>
    <property type="molecule type" value="Genomic_DNA"/>
</dbReference>